<evidence type="ECO:0000256" key="3">
    <source>
        <dbReference type="ARBA" id="ARBA00007614"/>
    </source>
</evidence>
<dbReference type="GO" id="GO:0044210">
    <property type="term" value="P:'de novo' CTP biosynthetic process"/>
    <property type="evidence" value="ECO:0007669"/>
    <property type="project" value="UniProtKB-UniRule"/>
</dbReference>
<keyword evidence="5 11" id="KW-0808">Transferase</keyword>
<feature type="binding site" evidence="11">
    <location>
        <begin position="139"/>
        <end position="146"/>
    </location>
    <ligand>
        <name>UMP</name>
        <dbReference type="ChEBI" id="CHEBI:57865"/>
    </ligand>
</feature>
<dbReference type="AlphaFoldDB" id="A0A6C1FBH2"/>
<dbReference type="GO" id="GO:0005829">
    <property type="term" value="C:cytosol"/>
    <property type="evidence" value="ECO:0007669"/>
    <property type="project" value="TreeGrafter"/>
</dbReference>
<dbReference type="GO" id="GO:0005524">
    <property type="term" value="F:ATP binding"/>
    <property type="evidence" value="ECO:0007669"/>
    <property type="project" value="UniProtKB-KW"/>
</dbReference>
<evidence type="ECO:0000256" key="5">
    <source>
        <dbReference type="ARBA" id="ARBA00022679"/>
    </source>
</evidence>
<dbReference type="GO" id="GO:0006225">
    <property type="term" value="P:UDP biosynthetic process"/>
    <property type="evidence" value="ECO:0007669"/>
    <property type="project" value="TreeGrafter"/>
</dbReference>
<comment type="function">
    <text evidence="11">Catalyzes the reversible phosphorylation of UMP to UDP.</text>
</comment>
<feature type="binding site" evidence="11">
    <location>
        <begin position="15"/>
        <end position="18"/>
    </location>
    <ligand>
        <name>ATP</name>
        <dbReference type="ChEBI" id="CHEBI:30616"/>
    </ligand>
</feature>
<evidence type="ECO:0000256" key="4">
    <source>
        <dbReference type="ARBA" id="ARBA00022490"/>
    </source>
</evidence>
<dbReference type="Pfam" id="PF00696">
    <property type="entry name" value="AA_kinase"/>
    <property type="match status" value="1"/>
</dbReference>
<sequence>MFTHDKFLYRRILLKISGEALQGINKFGIDINSLTRIAEEIKCIVNIGIQVSLVIGSGNLFRGENLSKLGLNRVVSDHIGMLSTVINSLAMKDMINSISSINTCVMSSIPINGICETYNYERAINLLSNNYVLIFSAGIGNPFFTTDSAACLRAIETKSDIVLKGTNVDGVYSKDPKKYSDAILYKKLTYQDVLQKELKVMDLAAFILARDHHVPIIVFNIKKPGSLSRVIANNCEGTIIGN</sequence>
<feature type="binding site" evidence="11">
    <location>
        <position position="166"/>
    </location>
    <ligand>
        <name>ATP</name>
        <dbReference type="ChEBI" id="CHEBI:30616"/>
    </ligand>
</feature>
<dbReference type="GO" id="GO:0033862">
    <property type="term" value="F:UMP kinase activity"/>
    <property type="evidence" value="ECO:0007669"/>
    <property type="project" value="UniProtKB-EC"/>
</dbReference>
<dbReference type="CDD" id="cd04254">
    <property type="entry name" value="AAK_UMPK-PyrH-Ec"/>
    <property type="match status" value="1"/>
</dbReference>
<comment type="caution">
    <text evidence="11">Lacks conserved residue(s) required for the propagation of feature annotation.</text>
</comment>
<comment type="subunit">
    <text evidence="11">Homohexamer.</text>
</comment>
<accession>A0A6C1FBH2</accession>
<dbReference type="PANTHER" id="PTHR42833:SF4">
    <property type="entry name" value="URIDYLATE KINASE PUMPKIN, CHLOROPLASTIC"/>
    <property type="match status" value="1"/>
</dbReference>
<dbReference type="InterPro" id="IPR011817">
    <property type="entry name" value="Uridylate_kinase"/>
</dbReference>
<comment type="activity regulation">
    <text evidence="11">Inhibited by UTP.</text>
</comment>
<evidence type="ECO:0000256" key="10">
    <source>
        <dbReference type="ARBA" id="ARBA00047767"/>
    </source>
</evidence>
<evidence type="ECO:0000256" key="2">
    <source>
        <dbReference type="ARBA" id="ARBA00004791"/>
    </source>
</evidence>
<dbReference type="Gene3D" id="3.40.1160.10">
    <property type="entry name" value="Acetylglutamate kinase-like"/>
    <property type="match status" value="1"/>
</dbReference>
<evidence type="ECO:0000313" key="14">
    <source>
        <dbReference type="Proteomes" id="UP000502958"/>
    </source>
</evidence>
<dbReference type="NCBIfam" id="TIGR02075">
    <property type="entry name" value="pyrH_bact"/>
    <property type="match status" value="1"/>
</dbReference>
<proteinExistence type="inferred from homology"/>
<evidence type="ECO:0000256" key="1">
    <source>
        <dbReference type="ARBA" id="ARBA00004496"/>
    </source>
</evidence>
<evidence type="ECO:0000313" key="13">
    <source>
        <dbReference type="EMBL" id="QIE01960.1"/>
    </source>
</evidence>
<evidence type="ECO:0000256" key="7">
    <source>
        <dbReference type="ARBA" id="ARBA00022777"/>
    </source>
</evidence>
<dbReference type="EC" id="2.7.4.22" evidence="11"/>
<comment type="similarity">
    <text evidence="3 11">Belongs to the UMP kinase family.</text>
</comment>
<dbReference type="HAMAP" id="MF_01220_B">
    <property type="entry name" value="PyrH_B"/>
    <property type="match status" value="1"/>
</dbReference>
<gene>
    <name evidence="11 13" type="primary">pyrH</name>
    <name evidence="13" type="ORF">GUU85_01080</name>
</gene>
<feature type="domain" description="Aspartate/glutamate/uridylate kinase" evidence="12">
    <location>
        <begin position="11"/>
        <end position="220"/>
    </location>
</feature>
<dbReference type="UniPathway" id="UPA00159">
    <property type="reaction ID" value="UER00275"/>
</dbReference>
<keyword evidence="4 11" id="KW-0963">Cytoplasm</keyword>
<dbReference type="InterPro" id="IPR036393">
    <property type="entry name" value="AceGlu_kinase-like_sf"/>
</dbReference>
<dbReference type="SUPFAM" id="SSF53633">
    <property type="entry name" value="Carbamate kinase-like"/>
    <property type="match status" value="1"/>
</dbReference>
<dbReference type="PANTHER" id="PTHR42833">
    <property type="entry name" value="URIDYLATE KINASE"/>
    <property type="match status" value="1"/>
</dbReference>
<comment type="pathway">
    <text evidence="2 11">Pyrimidine metabolism; CTP biosynthesis via de novo pathway; UDP from UMP (UMPK route): step 1/1.</text>
</comment>
<feature type="binding site" evidence="11">
    <location>
        <position position="58"/>
    </location>
    <ligand>
        <name>ATP</name>
        <dbReference type="ChEBI" id="CHEBI:30616"/>
    </ligand>
</feature>
<feature type="binding site" evidence="11">
    <location>
        <position position="172"/>
    </location>
    <ligand>
        <name>ATP</name>
        <dbReference type="ChEBI" id="CHEBI:30616"/>
    </ligand>
</feature>
<evidence type="ECO:0000256" key="11">
    <source>
        <dbReference type="HAMAP-Rule" id="MF_01220"/>
    </source>
</evidence>
<keyword evidence="9 11" id="KW-0665">Pyrimidine biosynthesis</keyword>
<evidence type="ECO:0000256" key="6">
    <source>
        <dbReference type="ARBA" id="ARBA00022741"/>
    </source>
</evidence>
<dbReference type="RefSeq" id="WP_163119169.1">
    <property type="nucleotide sequence ID" value="NZ_CP047588.1"/>
</dbReference>
<reference evidence="13 14" key="1">
    <citation type="submission" date="2020-01" db="EMBL/GenBank/DDBJ databases">
        <title>Complete genome of Buchnera aphidicola isolated from Chaitophorus populeti.</title>
        <authorList>
            <person name="Park J."/>
            <person name="Xi H."/>
        </authorList>
    </citation>
    <scope>NUCLEOTIDE SEQUENCE [LARGE SCALE GENOMIC DNA]</scope>
    <source>
        <strain evidence="13 14">UsonBac</strain>
    </source>
</reference>
<feature type="binding site" evidence="11">
    <location>
        <position position="175"/>
    </location>
    <ligand>
        <name>ATP</name>
        <dbReference type="ChEBI" id="CHEBI:30616"/>
    </ligand>
</feature>
<comment type="catalytic activity">
    <reaction evidence="10 11">
        <text>UMP + ATP = UDP + ADP</text>
        <dbReference type="Rhea" id="RHEA:24400"/>
        <dbReference type="ChEBI" id="CHEBI:30616"/>
        <dbReference type="ChEBI" id="CHEBI:57865"/>
        <dbReference type="ChEBI" id="CHEBI:58223"/>
        <dbReference type="ChEBI" id="CHEBI:456216"/>
        <dbReference type="EC" id="2.7.4.22"/>
    </reaction>
</comment>
<evidence type="ECO:0000256" key="9">
    <source>
        <dbReference type="ARBA" id="ARBA00022975"/>
    </source>
</evidence>
<dbReference type="EMBL" id="CP047588">
    <property type="protein sequence ID" value="QIE01960.1"/>
    <property type="molecule type" value="Genomic_DNA"/>
</dbReference>
<protein>
    <recommendedName>
        <fullName evidence="11">Uridylate kinase</fullName>
        <shortName evidence="11">UK</shortName>
        <ecNumber evidence="11">2.7.4.22</ecNumber>
    </recommendedName>
    <alternativeName>
        <fullName evidence="11">Uridine monophosphate kinase</fullName>
        <shortName evidence="11">UMP kinase</shortName>
        <shortName evidence="11">UMPK</shortName>
    </alternativeName>
</protein>
<organism evidence="13 14">
    <name type="scientific">Buchnera aphidicola subsp. Uroleucon sonchi</name>
    <dbReference type="NCBI Taxonomy" id="118118"/>
    <lineage>
        <taxon>Bacteria</taxon>
        <taxon>Pseudomonadati</taxon>
        <taxon>Pseudomonadota</taxon>
        <taxon>Gammaproteobacteria</taxon>
        <taxon>Enterobacterales</taxon>
        <taxon>Erwiniaceae</taxon>
        <taxon>Buchnera</taxon>
    </lineage>
</organism>
<feature type="binding site" evidence="11">
    <location>
        <position position="77"/>
    </location>
    <ligand>
        <name>UMP</name>
        <dbReference type="ChEBI" id="CHEBI:57865"/>
    </ligand>
</feature>
<dbReference type="InterPro" id="IPR001048">
    <property type="entry name" value="Asp/Glu/Uridylate_kinase"/>
</dbReference>
<dbReference type="InterPro" id="IPR015963">
    <property type="entry name" value="Uridylate_kinase_bac"/>
</dbReference>
<feature type="binding site" evidence="11">
    <location>
        <position position="167"/>
    </location>
    <ligand>
        <name>ATP</name>
        <dbReference type="ChEBI" id="CHEBI:30616"/>
    </ligand>
</feature>
<dbReference type="Proteomes" id="UP000502958">
    <property type="component" value="Chromosome"/>
</dbReference>
<evidence type="ECO:0000259" key="12">
    <source>
        <dbReference type="Pfam" id="PF00696"/>
    </source>
</evidence>
<comment type="subcellular location">
    <subcellularLocation>
        <location evidence="1 11">Cytoplasm</location>
    </subcellularLocation>
</comment>
<keyword evidence="6 11" id="KW-0547">Nucleotide-binding</keyword>
<keyword evidence="7 11" id="KW-0418">Kinase</keyword>
<feature type="binding site" evidence="11">
    <location>
        <position position="62"/>
    </location>
    <ligand>
        <name>ATP</name>
        <dbReference type="ChEBI" id="CHEBI:30616"/>
    </ligand>
</feature>
<evidence type="ECO:0000256" key="8">
    <source>
        <dbReference type="ARBA" id="ARBA00022840"/>
    </source>
</evidence>
<name>A0A6C1FBH2_BUCUN</name>
<keyword evidence="8 11" id="KW-0067">ATP-binding</keyword>
<dbReference type="FunFam" id="3.40.1160.10:FF:000001">
    <property type="entry name" value="Uridylate kinase"/>
    <property type="match status" value="1"/>
</dbReference>
<dbReference type="PIRSF" id="PIRSF005650">
    <property type="entry name" value="Uridylate_kin"/>
    <property type="match status" value="1"/>
</dbReference>